<keyword evidence="1" id="KW-1133">Transmembrane helix</keyword>
<feature type="transmembrane region" description="Helical" evidence="1">
    <location>
        <begin position="159"/>
        <end position="179"/>
    </location>
</feature>
<evidence type="ECO:0000256" key="1">
    <source>
        <dbReference type="SAM" id="Phobius"/>
    </source>
</evidence>
<evidence type="ECO:0000313" key="2">
    <source>
        <dbReference type="EMBL" id="OAB46797.1"/>
    </source>
</evidence>
<keyword evidence="1" id="KW-0812">Transmembrane</keyword>
<dbReference type="RefSeq" id="WP_068648692.1">
    <property type="nucleotide sequence ID" value="NZ_CP043611.1"/>
</dbReference>
<dbReference type="AlphaFoldDB" id="A0A168PIK4"/>
<proteinExistence type="predicted"/>
<feature type="transmembrane region" description="Helical" evidence="1">
    <location>
        <begin position="83"/>
        <end position="101"/>
    </location>
</feature>
<dbReference type="EMBL" id="LVJI01000014">
    <property type="protein sequence ID" value="OAB46797.1"/>
    <property type="molecule type" value="Genomic_DNA"/>
</dbReference>
<dbReference type="OrthoDB" id="2360867at2"/>
<feature type="transmembrane region" description="Helical" evidence="1">
    <location>
        <begin position="32"/>
        <end position="52"/>
    </location>
</feature>
<accession>A0A168PIK4</accession>
<feature type="transmembrane region" description="Helical" evidence="1">
    <location>
        <begin position="185"/>
        <end position="204"/>
    </location>
</feature>
<reference evidence="2 3" key="1">
    <citation type="submission" date="2016-03" db="EMBL/GenBank/DDBJ databases">
        <title>Draft genome sequence of Paenibacillus antarcticus CECT 5836.</title>
        <authorList>
            <person name="Shin S.-K."/>
            <person name="Yi H."/>
        </authorList>
    </citation>
    <scope>NUCLEOTIDE SEQUENCE [LARGE SCALE GENOMIC DNA]</scope>
    <source>
        <strain evidence="2 3">CECT 5836</strain>
    </source>
</reference>
<evidence type="ECO:0000313" key="3">
    <source>
        <dbReference type="Proteomes" id="UP000077355"/>
    </source>
</evidence>
<feature type="transmembrane region" description="Helical" evidence="1">
    <location>
        <begin position="135"/>
        <end position="152"/>
    </location>
</feature>
<dbReference type="Proteomes" id="UP000077355">
    <property type="component" value="Unassembled WGS sequence"/>
</dbReference>
<sequence length="209" mass="24733">MNKHQASFATVASVISILFFAFINYNTTPHEIWFIYPSFAILQWPISIYFLTKGKLHHYSAITSLILISFLIIENMLNSPDHIWFVFAIYPLLWWPILMYLGKYRSSFTIAIIGSLCTILYYEMLNSFYAPQYPWVIYPSFLVLWWPLAIYFGKKKNHFNFSLAASLLTVLFFITTNVISTPNNIWAVYPIFAILWWPLSMYYYGIKKY</sequence>
<protein>
    <submittedName>
        <fullName evidence="2">Uncharacterized protein</fullName>
    </submittedName>
</protein>
<gene>
    <name evidence="2" type="ORF">PBAT_08980</name>
</gene>
<keyword evidence="3" id="KW-1185">Reference proteome</keyword>
<feature type="transmembrane region" description="Helical" evidence="1">
    <location>
        <begin position="7"/>
        <end position="26"/>
    </location>
</feature>
<comment type="caution">
    <text evidence="2">The sequence shown here is derived from an EMBL/GenBank/DDBJ whole genome shotgun (WGS) entry which is preliminary data.</text>
</comment>
<name>A0A168PIK4_9BACL</name>
<organism evidence="2 3">
    <name type="scientific">Paenibacillus antarcticus</name>
    <dbReference type="NCBI Taxonomy" id="253703"/>
    <lineage>
        <taxon>Bacteria</taxon>
        <taxon>Bacillati</taxon>
        <taxon>Bacillota</taxon>
        <taxon>Bacilli</taxon>
        <taxon>Bacillales</taxon>
        <taxon>Paenibacillaceae</taxon>
        <taxon>Paenibacillus</taxon>
    </lineage>
</organism>
<feature type="transmembrane region" description="Helical" evidence="1">
    <location>
        <begin position="108"/>
        <end position="129"/>
    </location>
</feature>
<keyword evidence="1" id="KW-0472">Membrane</keyword>
<feature type="transmembrane region" description="Helical" evidence="1">
    <location>
        <begin position="59"/>
        <end position="77"/>
    </location>
</feature>